<evidence type="ECO:0000259" key="1">
    <source>
        <dbReference type="Pfam" id="PF09820"/>
    </source>
</evidence>
<dbReference type="Pfam" id="PF09820">
    <property type="entry name" value="AAA-ATPase_like"/>
    <property type="match status" value="1"/>
</dbReference>
<evidence type="ECO:0000313" key="2">
    <source>
        <dbReference type="EMBL" id="RDB61649.1"/>
    </source>
</evidence>
<name>A0A369LSM9_9ACTN</name>
<protein>
    <recommendedName>
        <fullName evidence="1">AAA-ATPase-like domain-containing protein</fullName>
    </recommendedName>
</protein>
<sequence length="392" mass="44276">MLIAGSLLVYLGLRTISDRRRVTVDICHGNLLKNYGLALLRRQDGGYICITRPRRLGKTVNAQMLASFLTRGLDAAPLFEGLEVSCDPAAMAHLGAHDVIYIDFSVLPDECESYRDYIDAIRAGIVDDLRAFAPEAGVEPRIGLFAAHECVYDVTKAQFCFIMDEWDSLFFNPLFTEDGQRSFLMLLKQLLKTKPYVELSHMAGILSIAKHSTGSELNMFVEYGAVEDLRYDRFFGFTQDEVCELCARHLACTPDARVGYEGLEHWYDGYLTEDGERRFNPRSVVLALIDDSLRSCWTESGPYDEIHCYVRNNIAAVRDDLVRMAAGEPERAEMENYAASSMSLSTKDEIFSAMVVYGFLTYYDGCVSIPNHVLMLKSRSCWPRRAWATSRA</sequence>
<proteinExistence type="predicted"/>
<feature type="domain" description="AAA-ATPase-like" evidence="1">
    <location>
        <begin position="43"/>
        <end position="212"/>
    </location>
</feature>
<reference evidence="2 3" key="1">
    <citation type="journal article" date="2018" name="Elife">
        <title>Discovery and characterization of a prevalent human gut bacterial enzyme sufficient for the inactivation of a family of plant toxins.</title>
        <authorList>
            <person name="Koppel N."/>
            <person name="Bisanz J.E."/>
            <person name="Pandelia M.E."/>
            <person name="Turnbaugh P.J."/>
            <person name="Balskus E.P."/>
        </authorList>
    </citation>
    <scope>NUCLEOTIDE SEQUENCE [LARGE SCALE GENOMIC DNA]</scope>
    <source>
        <strain evidence="2 3">3C</strain>
    </source>
</reference>
<dbReference type="PANTHER" id="PTHR34825">
    <property type="entry name" value="CONSERVED PROTEIN, WITH A WEAK D-GALACTARATE DEHYDRATASE/ALTRONATE HYDROLASE DOMAIN"/>
    <property type="match status" value="1"/>
</dbReference>
<keyword evidence="3" id="KW-1185">Reference proteome</keyword>
<dbReference type="EMBL" id="PPTS01000013">
    <property type="protein sequence ID" value="RDB61649.1"/>
    <property type="molecule type" value="Genomic_DNA"/>
</dbReference>
<gene>
    <name evidence="2" type="ORF">C1877_14765</name>
</gene>
<comment type="caution">
    <text evidence="2">The sequence shown here is derived from an EMBL/GenBank/DDBJ whole genome shotgun (WGS) entry which is preliminary data.</text>
</comment>
<dbReference type="InterPro" id="IPR018631">
    <property type="entry name" value="AAA-ATPase-like_dom"/>
</dbReference>
<dbReference type="Proteomes" id="UP000254000">
    <property type="component" value="Unassembled WGS sequence"/>
</dbReference>
<dbReference type="AlphaFoldDB" id="A0A369LSM9"/>
<dbReference type="OrthoDB" id="3182992at2"/>
<accession>A0A369LSM9</accession>
<organism evidence="2 3">
    <name type="scientific">Gordonibacter pamelaeae</name>
    <dbReference type="NCBI Taxonomy" id="471189"/>
    <lineage>
        <taxon>Bacteria</taxon>
        <taxon>Bacillati</taxon>
        <taxon>Actinomycetota</taxon>
        <taxon>Coriobacteriia</taxon>
        <taxon>Eggerthellales</taxon>
        <taxon>Eggerthellaceae</taxon>
        <taxon>Gordonibacter</taxon>
    </lineage>
</organism>
<evidence type="ECO:0000313" key="3">
    <source>
        <dbReference type="Proteomes" id="UP000254000"/>
    </source>
</evidence>
<dbReference type="PANTHER" id="PTHR34825:SF1">
    <property type="entry name" value="AAA-ATPASE-LIKE DOMAIN-CONTAINING PROTEIN"/>
    <property type="match status" value="1"/>
</dbReference>